<dbReference type="GO" id="GO:1901137">
    <property type="term" value="P:carbohydrate derivative biosynthetic process"/>
    <property type="evidence" value="ECO:0007669"/>
    <property type="project" value="UniProtKB-ARBA"/>
</dbReference>
<proteinExistence type="predicted"/>
<feature type="domain" description="Glycosyl transferase family 1" evidence="2">
    <location>
        <begin position="181"/>
        <end position="334"/>
    </location>
</feature>
<dbReference type="Proteomes" id="UP000386847">
    <property type="component" value="Chromosome"/>
</dbReference>
<keyword evidence="1 4" id="KW-0808">Transferase</keyword>
<dbReference type="Gene3D" id="3.90.550.10">
    <property type="entry name" value="Spore Coat Polysaccharide Biosynthesis Protein SpsA, Chain A"/>
    <property type="match status" value="1"/>
</dbReference>
<dbReference type="Pfam" id="PF00534">
    <property type="entry name" value="Glycos_transf_1"/>
    <property type="match status" value="1"/>
</dbReference>
<dbReference type="Gene3D" id="3.40.50.2000">
    <property type="entry name" value="Glycogen Phosphorylase B"/>
    <property type="match status" value="2"/>
</dbReference>
<evidence type="ECO:0000256" key="1">
    <source>
        <dbReference type="ARBA" id="ARBA00022679"/>
    </source>
</evidence>
<dbReference type="PANTHER" id="PTHR45947:SF3">
    <property type="entry name" value="SULFOQUINOVOSYL TRANSFERASE SQD2"/>
    <property type="match status" value="1"/>
</dbReference>
<keyword evidence="5" id="KW-1185">Reference proteome</keyword>
<dbReference type="KEGG" id="rain:Rai3103_09550"/>
<dbReference type="InterPro" id="IPR050194">
    <property type="entry name" value="Glycosyltransferase_grp1"/>
</dbReference>
<dbReference type="Pfam" id="PF00535">
    <property type="entry name" value="Glycos_transf_2"/>
    <property type="match status" value="1"/>
</dbReference>
<accession>A0A5Q2FIZ4</accession>
<feature type="domain" description="Glycosyltransferase 2-like" evidence="3">
    <location>
        <begin position="370"/>
        <end position="482"/>
    </location>
</feature>
<protein>
    <submittedName>
        <fullName evidence="4">Glycosyltransferase</fullName>
    </submittedName>
</protein>
<dbReference type="SUPFAM" id="SSF53756">
    <property type="entry name" value="UDP-Glycosyltransferase/glycogen phosphorylase"/>
    <property type="match status" value="1"/>
</dbReference>
<organism evidence="4 5">
    <name type="scientific">Raineyella fluvialis</name>
    <dbReference type="NCBI Taxonomy" id="2662261"/>
    <lineage>
        <taxon>Bacteria</taxon>
        <taxon>Bacillati</taxon>
        <taxon>Actinomycetota</taxon>
        <taxon>Actinomycetes</taxon>
        <taxon>Propionibacteriales</taxon>
        <taxon>Propionibacteriaceae</taxon>
        <taxon>Raineyella</taxon>
    </lineage>
</organism>
<dbReference type="InterPro" id="IPR001296">
    <property type="entry name" value="Glyco_trans_1"/>
</dbReference>
<evidence type="ECO:0000313" key="4">
    <source>
        <dbReference type="EMBL" id="QGF25163.1"/>
    </source>
</evidence>
<dbReference type="PANTHER" id="PTHR45947">
    <property type="entry name" value="SULFOQUINOVOSYL TRANSFERASE SQD2"/>
    <property type="match status" value="1"/>
</dbReference>
<evidence type="ECO:0000313" key="5">
    <source>
        <dbReference type="Proteomes" id="UP000386847"/>
    </source>
</evidence>
<reference evidence="4 5" key="1">
    <citation type="submission" date="2019-10" db="EMBL/GenBank/DDBJ databases">
        <title>Genomic analysis of Raineyella sp. CBA3103.</title>
        <authorList>
            <person name="Roh S.W."/>
        </authorList>
    </citation>
    <scope>NUCLEOTIDE SEQUENCE [LARGE SCALE GENOMIC DNA]</scope>
    <source>
        <strain evidence="4 5">CBA3103</strain>
    </source>
</reference>
<gene>
    <name evidence="4" type="ORF">Rai3103_09550</name>
</gene>
<dbReference type="SUPFAM" id="SSF53448">
    <property type="entry name" value="Nucleotide-diphospho-sugar transferases"/>
    <property type="match status" value="1"/>
</dbReference>
<sequence length="646" mass="69842">MFHSGVVDAWRERERALERAGADVTLLSAQRWNEGGSVVELQPRPGEKVRAVATIGSHPALFLYDPRPIWRALAEDWDVLDIHEEPFALATAEILLLRALRRSRLPYALYSAQNIRKRYPIPFRWLERHALRHAAGLQVCNAQAGRICEDKGFPGVARVIPLGLDPAHFHPGPAPAPQSAESAIVGYVGRLAAHKGLDVLLDAVAGDDRLRLRIAGDGPEAEELRGRVSAEGLAGRVEFAGSIEQVDLPDFYRSLDVLAVPSLTTSSWMEQFGRVAVEAMACGVPVVASDSGALPEVIDDAGILVPPGDADALREALVRVGTDPSLAASLRQRGLERAAAAAWDRVADEFKAMYRAMRHQGAHLERDVEVVLVAYRSPELVRRALEPVASLPVTVVDNSSMPQIRAVCEELGCRYVDSGRNGGFAYGVNTALQNRQVPGADVLLLNPDALVSVGDVEELHRALLADPHLASVGPSQVDGSGEASRVSWPFPSPRATWLEAVGLGRLAGRDRYVIGSVLMLRAEALAQVGGLDERFFLYAEETDWAYRACLLGWHHAEVKGVVAEHLGSATSSDSAARDAHFHASLERYLRKHHGAIGWQFARLGQVVGSSLRALVLPGARGSVAAARARTYVHGPVRLEAGQGMRG</sequence>
<dbReference type="GO" id="GO:0016758">
    <property type="term" value="F:hexosyltransferase activity"/>
    <property type="evidence" value="ECO:0007669"/>
    <property type="project" value="TreeGrafter"/>
</dbReference>
<dbReference type="EMBL" id="CP045725">
    <property type="protein sequence ID" value="QGF25163.1"/>
    <property type="molecule type" value="Genomic_DNA"/>
</dbReference>
<name>A0A5Q2FIZ4_9ACTN</name>
<dbReference type="InterPro" id="IPR029044">
    <property type="entry name" value="Nucleotide-diphossugar_trans"/>
</dbReference>
<dbReference type="InterPro" id="IPR001173">
    <property type="entry name" value="Glyco_trans_2-like"/>
</dbReference>
<evidence type="ECO:0000259" key="2">
    <source>
        <dbReference type="Pfam" id="PF00534"/>
    </source>
</evidence>
<dbReference type="AlphaFoldDB" id="A0A5Q2FIZ4"/>
<evidence type="ECO:0000259" key="3">
    <source>
        <dbReference type="Pfam" id="PF00535"/>
    </source>
</evidence>